<dbReference type="RefSeq" id="WP_121977012.1">
    <property type="nucleotide sequence ID" value="NZ_JBHTLH010000032.1"/>
</dbReference>
<accession>A0ABW3PNH5</accession>
<keyword evidence="3" id="KW-1185">Reference proteome</keyword>
<keyword evidence="1" id="KW-1133">Transmembrane helix</keyword>
<feature type="transmembrane region" description="Helical" evidence="1">
    <location>
        <begin position="119"/>
        <end position="137"/>
    </location>
</feature>
<dbReference type="Proteomes" id="UP001597156">
    <property type="component" value="Unassembled WGS sequence"/>
</dbReference>
<dbReference type="InterPro" id="IPR021529">
    <property type="entry name" value="DUF2798"/>
</dbReference>
<evidence type="ECO:0008006" key="4">
    <source>
        <dbReference type="Google" id="ProtNLM"/>
    </source>
</evidence>
<evidence type="ECO:0000313" key="2">
    <source>
        <dbReference type="EMBL" id="MFD1125513.1"/>
    </source>
</evidence>
<proteinExistence type="predicted"/>
<feature type="transmembrane region" description="Helical" evidence="1">
    <location>
        <begin position="7"/>
        <end position="29"/>
    </location>
</feature>
<dbReference type="EMBL" id="JBHTLH010000032">
    <property type="protein sequence ID" value="MFD1125513.1"/>
    <property type="molecule type" value="Genomic_DNA"/>
</dbReference>
<organism evidence="2 3">
    <name type="scientific">Lentilactobacillus raoultii</name>
    <dbReference type="NCBI Taxonomy" id="1987503"/>
    <lineage>
        <taxon>Bacteria</taxon>
        <taxon>Bacillati</taxon>
        <taxon>Bacillota</taxon>
        <taxon>Bacilli</taxon>
        <taxon>Lactobacillales</taxon>
        <taxon>Lactobacillaceae</taxon>
        <taxon>Lentilactobacillus</taxon>
    </lineage>
</organism>
<keyword evidence="1" id="KW-0472">Membrane</keyword>
<gene>
    <name evidence="2" type="ORF">ACFQ22_09140</name>
</gene>
<feature type="transmembrane region" description="Helical" evidence="1">
    <location>
        <begin position="41"/>
        <end position="64"/>
    </location>
</feature>
<evidence type="ECO:0000256" key="1">
    <source>
        <dbReference type="SAM" id="Phobius"/>
    </source>
</evidence>
<reference evidence="3" key="1">
    <citation type="journal article" date="2019" name="Int. J. Syst. Evol. Microbiol.">
        <title>The Global Catalogue of Microorganisms (GCM) 10K type strain sequencing project: providing services to taxonomists for standard genome sequencing and annotation.</title>
        <authorList>
            <consortium name="The Broad Institute Genomics Platform"/>
            <consortium name="The Broad Institute Genome Sequencing Center for Infectious Disease"/>
            <person name="Wu L."/>
            <person name="Ma J."/>
        </authorList>
    </citation>
    <scope>NUCLEOTIDE SEQUENCE [LARGE SCALE GENOMIC DNA]</scope>
    <source>
        <strain evidence="3">CCUG 71848</strain>
    </source>
</reference>
<sequence>MTQKQRLFFTAEMCLGMGSIMSFLGNVMATGFQMTTLSNFLIWWVPTIFVAFAYNLLVASKVTNLLIKHATQSMISQVKIQRRTVLIRSWTMIIIMCLSMSSFGLLISQTLLVMPIDALIWIWGRSLILALMVRAVIVRPLAKKGLALLTMN</sequence>
<name>A0ABW3PNH5_9LACO</name>
<evidence type="ECO:0000313" key="3">
    <source>
        <dbReference type="Proteomes" id="UP001597156"/>
    </source>
</evidence>
<keyword evidence="1" id="KW-0812">Transmembrane</keyword>
<protein>
    <recommendedName>
        <fullName evidence="4">DUF2798 domain-containing protein</fullName>
    </recommendedName>
</protein>
<comment type="caution">
    <text evidence="2">The sequence shown here is derived from an EMBL/GenBank/DDBJ whole genome shotgun (WGS) entry which is preliminary data.</text>
</comment>
<dbReference type="Pfam" id="PF11391">
    <property type="entry name" value="DUF2798"/>
    <property type="match status" value="1"/>
</dbReference>
<feature type="transmembrane region" description="Helical" evidence="1">
    <location>
        <begin position="85"/>
        <end position="107"/>
    </location>
</feature>